<gene>
    <name evidence="1" type="ORF">Pcinc_032033</name>
</gene>
<evidence type="ECO:0000313" key="1">
    <source>
        <dbReference type="EMBL" id="KAK3862068.1"/>
    </source>
</evidence>
<sequence length="159" mass="17507">MKNAAPPYRPLSDNLDQRVLFLTSLSPGTLTNTSMTLSPTLLRHSHLQSFGTLTSHSFGTLTLHSLGTLTSHSFGTLTPHSSSTLTNTSLALSPTLLWHSHPTLLWHSHSPHTPPLALSLTLLQRDSDQFLERVCAAFTNLIRTPPFPRLVSMSRSVLY</sequence>
<dbReference type="Proteomes" id="UP001286313">
    <property type="component" value="Unassembled WGS sequence"/>
</dbReference>
<evidence type="ECO:0000313" key="2">
    <source>
        <dbReference type="Proteomes" id="UP001286313"/>
    </source>
</evidence>
<comment type="caution">
    <text evidence="1">The sequence shown here is derived from an EMBL/GenBank/DDBJ whole genome shotgun (WGS) entry which is preliminary data.</text>
</comment>
<keyword evidence="2" id="KW-1185">Reference proteome</keyword>
<organism evidence="1 2">
    <name type="scientific">Petrolisthes cinctipes</name>
    <name type="common">Flat porcelain crab</name>
    <dbReference type="NCBI Taxonomy" id="88211"/>
    <lineage>
        <taxon>Eukaryota</taxon>
        <taxon>Metazoa</taxon>
        <taxon>Ecdysozoa</taxon>
        <taxon>Arthropoda</taxon>
        <taxon>Crustacea</taxon>
        <taxon>Multicrustacea</taxon>
        <taxon>Malacostraca</taxon>
        <taxon>Eumalacostraca</taxon>
        <taxon>Eucarida</taxon>
        <taxon>Decapoda</taxon>
        <taxon>Pleocyemata</taxon>
        <taxon>Anomura</taxon>
        <taxon>Galatheoidea</taxon>
        <taxon>Porcellanidae</taxon>
        <taxon>Petrolisthes</taxon>
    </lineage>
</organism>
<protein>
    <submittedName>
        <fullName evidence="1">Uncharacterized protein</fullName>
    </submittedName>
</protein>
<accession>A0AAE1EVM4</accession>
<dbReference type="EMBL" id="JAWQEG010004336">
    <property type="protein sequence ID" value="KAK3862068.1"/>
    <property type="molecule type" value="Genomic_DNA"/>
</dbReference>
<reference evidence="1" key="1">
    <citation type="submission" date="2023-10" db="EMBL/GenBank/DDBJ databases">
        <title>Genome assemblies of two species of porcelain crab, Petrolisthes cinctipes and Petrolisthes manimaculis (Anomura: Porcellanidae).</title>
        <authorList>
            <person name="Angst P."/>
        </authorList>
    </citation>
    <scope>NUCLEOTIDE SEQUENCE</scope>
    <source>
        <strain evidence="1">PB745_01</strain>
        <tissue evidence="1">Gill</tissue>
    </source>
</reference>
<dbReference type="AlphaFoldDB" id="A0AAE1EVM4"/>
<name>A0AAE1EVM4_PETCI</name>
<proteinExistence type="predicted"/>